<comment type="caution">
    <text evidence="4">The sequence shown here is derived from an EMBL/GenBank/DDBJ whole genome shotgun (WGS) entry which is preliminary data.</text>
</comment>
<comment type="cofactor">
    <cofactor evidence="2">
        <name>a divalent metal cation</name>
        <dbReference type="ChEBI" id="CHEBI:60240"/>
    </cofactor>
</comment>
<reference evidence="4" key="1">
    <citation type="submission" date="2021-03" db="EMBL/GenBank/DDBJ databases">
        <title>Bacillus suaedae sp. nov., isolated from Suaeda aralocaspica.</title>
        <authorList>
            <person name="Lei R.F.R."/>
        </authorList>
    </citation>
    <scope>NUCLEOTIDE SEQUENCE</scope>
    <source>
        <strain evidence="4">YZJH907-2</strain>
    </source>
</reference>
<dbReference type="InterPro" id="IPR029052">
    <property type="entry name" value="Metallo-depent_PP-like"/>
</dbReference>
<organism evidence="4 5">
    <name type="scientific">Halalkalibacter suaedae</name>
    <dbReference type="NCBI Taxonomy" id="2822140"/>
    <lineage>
        <taxon>Bacteria</taxon>
        <taxon>Bacillati</taxon>
        <taxon>Bacillota</taxon>
        <taxon>Bacilli</taxon>
        <taxon>Bacillales</taxon>
        <taxon>Bacillaceae</taxon>
        <taxon>Halalkalibacter</taxon>
    </lineage>
</organism>
<dbReference type="Gene3D" id="3.60.21.10">
    <property type="match status" value="1"/>
</dbReference>
<dbReference type="PANTHER" id="PTHR11124">
    <property type="entry name" value="VACUOLAR SORTING PROTEIN VPS29"/>
    <property type="match status" value="1"/>
</dbReference>
<feature type="domain" description="Calcineurin-like phosphoesterase" evidence="3">
    <location>
        <begin position="1"/>
        <end position="152"/>
    </location>
</feature>
<dbReference type="Proteomes" id="UP000678228">
    <property type="component" value="Unassembled WGS sequence"/>
</dbReference>
<comment type="similarity">
    <text evidence="1 2">Belongs to the metallophosphoesterase superfamily. YfcE family.</text>
</comment>
<dbReference type="GO" id="GO:0046872">
    <property type="term" value="F:metal ion binding"/>
    <property type="evidence" value="ECO:0007669"/>
    <property type="project" value="UniProtKB-KW"/>
</dbReference>
<accession>A0A941APT7</accession>
<dbReference type="EMBL" id="JAGKSQ010000002">
    <property type="protein sequence ID" value="MBP3950458.1"/>
    <property type="molecule type" value="Genomic_DNA"/>
</dbReference>
<dbReference type="InterPro" id="IPR024654">
    <property type="entry name" value="Calcineurin-like_PHP_lpxH"/>
</dbReference>
<name>A0A941APT7_9BACI</name>
<keyword evidence="2" id="KW-0479">Metal-binding</keyword>
<evidence type="ECO:0000256" key="2">
    <source>
        <dbReference type="RuleBase" id="RU362039"/>
    </source>
</evidence>
<sequence>MNVIVISDTHIPNKAKLLPPILKSELLKADLIVHAGDWQSIEVYKELSQYSEVKGVIGNVDNDELLTFLPDKLLLAINGFKIGVVHGHGKGTTTEKRALKAFQGTEVDLIIFGHSHIPLIKNIDGIVLFNPGSLTDKRRQPYYSYGKLTINKTITTEHVFFEKK</sequence>
<dbReference type="GO" id="GO:0016787">
    <property type="term" value="F:hydrolase activity"/>
    <property type="evidence" value="ECO:0007669"/>
    <property type="project" value="UniProtKB-UniRule"/>
</dbReference>
<proteinExistence type="inferred from homology"/>
<protein>
    <recommendedName>
        <fullName evidence="2">Phosphoesterase</fullName>
        <ecNumber evidence="2">3.1.4.-</ecNumber>
    </recommendedName>
</protein>
<evidence type="ECO:0000313" key="5">
    <source>
        <dbReference type="Proteomes" id="UP000678228"/>
    </source>
</evidence>
<dbReference type="NCBIfam" id="TIGR00040">
    <property type="entry name" value="yfcE"/>
    <property type="match status" value="1"/>
</dbReference>
<dbReference type="AlphaFoldDB" id="A0A941APT7"/>
<gene>
    <name evidence="4" type="ORF">J7W16_04880</name>
</gene>
<keyword evidence="5" id="KW-1185">Reference proteome</keyword>
<evidence type="ECO:0000256" key="1">
    <source>
        <dbReference type="ARBA" id="ARBA00008950"/>
    </source>
</evidence>
<dbReference type="InterPro" id="IPR000979">
    <property type="entry name" value="Phosphodiesterase_MJ0936/Vps29"/>
</dbReference>
<dbReference type="RefSeq" id="WP_210596101.1">
    <property type="nucleotide sequence ID" value="NZ_JAGKSQ010000002.1"/>
</dbReference>
<evidence type="ECO:0000259" key="3">
    <source>
        <dbReference type="Pfam" id="PF12850"/>
    </source>
</evidence>
<dbReference type="Pfam" id="PF12850">
    <property type="entry name" value="Metallophos_2"/>
    <property type="match status" value="1"/>
</dbReference>
<evidence type="ECO:0000313" key="4">
    <source>
        <dbReference type="EMBL" id="MBP3950458.1"/>
    </source>
</evidence>
<dbReference type="EC" id="3.1.4.-" evidence="2"/>
<dbReference type="SUPFAM" id="SSF56300">
    <property type="entry name" value="Metallo-dependent phosphatases"/>
    <property type="match status" value="1"/>
</dbReference>